<evidence type="ECO:0000313" key="3">
    <source>
        <dbReference type="Proteomes" id="UP000054926"/>
    </source>
</evidence>
<dbReference type="RefSeq" id="WP_058509731.1">
    <property type="nucleotide sequence ID" value="NZ_LNYY01000016.1"/>
</dbReference>
<evidence type="ECO:0000313" key="2">
    <source>
        <dbReference type="EMBL" id="KTD70123.1"/>
    </source>
</evidence>
<protein>
    <submittedName>
        <fullName evidence="2">Uncharacterized protein</fullName>
    </submittedName>
</protein>
<name>A0A0W0ZLT7_9GAMM</name>
<organism evidence="2 3">
    <name type="scientific">Legionella steelei</name>
    <dbReference type="NCBI Taxonomy" id="947033"/>
    <lineage>
        <taxon>Bacteria</taxon>
        <taxon>Pseudomonadati</taxon>
        <taxon>Pseudomonadota</taxon>
        <taxon>Gammaproteobacteria</taxon>
        <taxon>Legionellales</taxon>
        <taxon>Legionellaceae</taxon>
        <taxon>Legionella</taxon>
    </lineage>
</organism>
<keyword evidence="3" id="KW-1185">Reference proteome</keyword>
<dbReference type="EMBL" id="LNYY01000016">
    <property type="protein sequence ID" value="KTD70123.1"/>
    <property type="molecule type" value="Genomic_DNA"/>
</dbReference>
<comment type="caution">
    <text evidence="2">The sequence shown here is derived from an EMBL/GenBank/DDBJ whole genome shotgun (WGS) entry which is preliminary data.</text>
</comment>
<sequence length="132" mass="15114">MPERDIPNPQRLREEHIADLERYKTILRASNNTPVDTTPPAPEEPPKIKIKNEAAADLYIENILKSHNKSININIFADDANKKQIIKSALKFSENHHESPLRLAGAREIIQEGYRTGKVDLDNVHSREMKKN</sequence>
<evidence type="ECO:0000256" key="1">
    <source>
        <dbReference type="SAM" id="MobiDB-lite"/>
    </source>
</evidence>
<feature type="region of interest" description="Disordered" evidence="1">
    <location>
        <begin position="28"/>
        <end position="47"/>
    </location>
</feature>
<reference evidence="2 3" key="1">
    <citation type="submission" date="2015-11" db="EMBL/GenBank/DDBJ databases">
        <title>Genomic analysis of 38 Legionella species identifies large and diverse effector repertoires.</title>
        <authorList>
            <person name="Burstein D."/>
            <person name="Amaro F."/>
            <person name="Zusman T."/>
            <person name="Lifshitz Z."/>
            <person name="Cohen O."/>
            <person name="Gilbert J.A."/>
            <person name="Pupko T."/>
            <person name="Shuman H.A."/>
            <person name="Segal G."/>
        </authorList>
    </citation>
    <scope>NUCLEOTIDE SEQUENCE [LARGE SCALE GENOMIC DNA]</scope>
    <source>
        <strain evidence="2 3">IMVS3376</strain>
    </source>
</reference>
<dbReference type="Proteomes" id="UP000054926">
    <property type="component" value="Unassembled WGS sequence"/>
</dbReference>
<dbReference type="AlphaFoldDB" id="A0A0W0ZLT7"/>
<dbReference type="PATRIC" id="fig|947033.5.peg.775"/>
<proteinExistence type="predicted"/>
<gene>
    <name evidence="2" type="ORF">Lste_0727</name>
</gene>
<accession>A0A0W0ZLT7</accession>